<sequence length="180" mass="19236">MLTLLFSSALAIPSTLVKRNYMDCSSAPYCGLLVLETGNGSGNYNHPTPAVHGLWPETGRYGNSGCVGGSKSASIPNVSCYNDYSFQEHEWTAHGVCAAADPDTFFNTVCNLSSAPLQMMADLNSQGYSIDDIASQLGSNGYPVFNIDYNNAQIELSVCAGSDAVWQIADVSQFDSVCNY</sequence>
<reference evidence="1" key="1">
    <citation type="submission" date="2020-05" db="EMBL/GenBank/DDBJ databases">
        <title>Phylogenomic resolution of chytrid fungi.</title>
        <authorList>
            <person name="Stajich J.E."/>
            <person name="Amses K."/>
            <person name="Simmons R."/>
            <person name="Seto K."/>
            <person name="Myers J."/>
            <person name="Bonds A."/>
            <person name="Quandt C.A."/>
            <person name="Barry K."/>
            <person name="Liu P."/>
            <person name="Grigoriev I."/>
            <person name="Longcore J.E."/>
            <person name="James T.Y."/>
        </authorList>
    </citation>
    <scope>NUCLEOTIDE SEQUENCE</scope>
    <source>
        <strain evidence="1">PLAUS21</strain>
    </source>
</reference>
<evidence type="ECO:0000313" key="2">
    <source>
        <dbReference type="Proteomes" id="UP001210925"/>
    </source>
</evidence>
<comment type="caution">
    <text evidence="1">The sequence shown here is derived from an EMBL/GenBank/DDBJ whole genome shotgun (WGS) entry which is preliminary data.</text>
</comment>
<dbReference type="AlphaFoldDB" id="A0AAD5Y4A6"/>
<name>A0AAD5Y4A6_9FUNG</name>
<accession>A0AAD5Y4A6</accession>
<protein>
    <submittedName>
        <fullName evidence="1">Uncharacterized protein</fullName>
    </submittedName>
</protein>
<dbReference type="Proteomes" id="UP001210925">
    <property type="component" value="Unassembled WGS sequence"/>
</dbReference>
<dbReference type="Gene3D" id="3.90.730.10">
    <property type="entry name" value="Ribonuclease T2-like"/>
    <property type="match status" value="1"/>
</dbReference>
<dbReference type="EMBL" id="JADGKB010000197">
    <property type="protein sequence ID" value="KAJ3251160.1"/>
    <property type="molecule type" value="Genomic_DNA"/>
</dbReference>
<keyword evidence="2" id="KW-1185">Reference proteome</keyword>
<dbReference type="InterPro" id="IPR036430">
    <property type="entry name" value="RNase_T2-like_sf"/>
</dbReference>
<proteinExistence type="predicted"/>
<organism evidence="1 2">
    <name type="scientific">Boothiomyces macroporosus</name>
    <dbReference type="NCBI Taxonomy" id="261099"/>
    <lineage>
        <taxon>Eukaryota</taxon>
        <taxon>Fungi</taxon>
        <taxon>Fungi incertae sedis</taxon>
        <taxon>Chytridiomycota</taxon>
        <taxon>Chytridiomycota incertae sedis</taxon>
        <taxon>Chytridiomycetes</taxon>
        <taxon>Rhizophydiales</taxon>
        <taxon>Terramycetaceae</taxon>
        <taxon>Boothiomyces</taxon>
    </lineage>
</organism>
<dbReference type="SUPFAM" id="SSF55895">
    <property type="entry name" value="Ribonuclease Rh-like"/>
    <property type="match status" value="1"/>
</dbReference>
<evidence type="ECO:0000313" key="1">
    <source>
        <dbReference type="EMBL" id="KAJ3251160.1"/>
    </source>
</evidence>
<gene>
    <name evidence="1" type="ORF">HK103_002605</name>
</gene>
<dbReference type="GO" id="GO:0003723">
    <property type="term" value="F:RNA binding"/>
    <property type="evidence" value="ECO:0007669"/>
    <property type="project" value="InterPro"/>
</dbReference>
<dbReference type="GO" id="GO:0033897">
    <property type="term" value="F:ribonuclease T2 activity"/>
    <property type="evidence" value="ECO:0007669"/>
    <property type="project" value="InterPro"/>
</dbReference>